<dbReference type="AlphaFoldDB" id="A0A9P8W1B8"/>
<evidence type="ECO:0000256" key="1">
    <source>
        <dbReference type="SAM" id="MobiDB-lite"/>
    </source>
</evidence>
<comment type="caution">
    <text evidence="2">The sequence shown here is derived from an EMBL/GenBank/DDBJ whole genome shotgun (WGS) entry which is preliminary data.</text>
</comment>
<reference evidence="2 3" key="1">
    <citation type="journal article" date="2021" name="Nat. Commun.">
        <title>Genetic determinants of endophytism in the Arabidopsis root mycobiome.</title>
        <authorList>
            <person name="Mesny F."/>
            <person name="Miyauchi S."/>
            <person name="Thiergart T."/>
            <person name="Pickel B."/>
            <person name="Atanasova L."/>
            <person name="Karlsson M."/>
            <person name="Huettel B."/>
            <person name="Barry K.W."/>
            <person name="Haridas S."/>
            <person name="Chen C."/>
            <person name="Bauer D."/>
            <person name="Andreopoulos W."/>
            <person name="Pangilinan J."/>
            <person name="LaButti K."/>
            <person name="Riley R."/>
            <person name="Lipzen A."/>
            <person name="Clum A."/>
            <person name="Drula E."/>
            <person name="Henrissat B."/>
            <person name="Kohler A."/>
            <person name="Grigoriev I.V."/>
            <person name="Martin F.M."/>
            <person name="Hacquard S."/>
        </authorList>
    </citation>
    <scope>NUCLEOTIDE SEQUENCE [LARGE SCALE GENOMIC DNA]</scope>
    <source>
        <strain evidence="2 3">MPI-CAGE-CH-0241</strain>
    </source>
</reference>
<dbReference type="OrthoDB" id="4144003at2759"/>
<name>A0A9P8W1B8_9HYPO</name>
<dbReference type="EMBL" id="JAGPYM010000016">
    <property type="protein sequence ID" value="KAH6886355.1"/>
    <property type="molecule type" value="Genomic_DNA"/>
</dbReference>
<evidence type="ECO:0000313" key="2">
    <source>
        <dbReference type="EMBL" id="KAH6886355.1"/>
    </source>
</evidence>
<proteinExistence type="predicted"/>
<dbReference type="Proteomes" id="UP000777438">
    <property type="component" value="Unassembled WGS sequence"/>
</dbReference>
<keyword evidence="3" id="KW-1185">Reference proteome</keyword>
<feature type="region of interest" description="Disordered" evidence="1">
    <location>
        <begin position="1"/>
        <end position="89"/>
    </location>
</feature>
<dbReference type="PANTHER" id="PTHR37540">
    <property type="entry name" value="TRANSCRIPTION FACTOR (ACR-2), PUTATIVE-RELATED-RELATED"/>
    <property type="match status" value="1"/>
</dbReference>
<dbReference type="PANTHER" id="PTHR37540:SF5">
    <property type="entry name" value="TRANSCRIPTION FACTOR DOMAIN-CONTAINING PROTEIN"/>
    <property type="match status" value="1"/>
</dbReference>
<evidence type="ECO:0000313" key="3">
    <source>
        <dbReference type="Proteomes" id="UP000777438"/>
    </source>
</evidence>
<organism evidence="2 3">
    <name type="scientific">Thelonectria olida</name>
    <dbReference type="NCBI Taxonomy" id="1576542"/>
    <lineage>
        <taxon>Eukaryota</taxon>
        <taxon>Fungi</taxon>
        <taxon>Dikarya</taxon>
        <taxon>Ascomycota</taxon>
        <taxon>Pezizomycotina</taxon>
        <taxon>Sordariomycetes</taxon>
        <taxon>Hypocreomycetidae</taxon>
        <taxon>Hypocreales</taxon>
        <taxon>Nectriaceae</taxon>
        <taxon>Thelonectria</taxon>
    </lineage>
</organism>
<accession>A0A9P8W1B8</accession>
<protein>
    <submittedName>
        <fullName evidence="2">Uncharacterized protein</fullName>
    </submittedName>
</protein>
<gene>
    <name evidence="2" type="ORF">B0T10DRAFT_408142</name>
</gene>
<sequence length="503" mass="56525">MDSDSPALVFINKDSTSRNLTRSEDGERAFILSHVQRQRRSKTGNSRQNEEPWAKFTTRIPARQATVPSKASLHSRDETRGEQAVALSKSPSHNASEPFYCTIAAMDAGNHAMLHFTFDRAAKHTFLAEAFVPASRLTSVPYMRHDKIIIARLKRCVEDKALMYSTIAYGSSCLAWMGGIQENHRQPGYFVGQALEALRLHLSQSSAVPIDDWLLLSVYGLAITAFWNSVPILWSRCPERYTTMLGENNDTQGCRVHLRALLKLVTDAGGWARFDKYVLESATLVDKYLAWDLTQPILASTWNSEALVTRIPNPEHNDITTGFGTGFNNLELPPNLLYCISSIVNYTNYAQEYWAGSARSSNTESLLFLELQAITCRLLSFATLIELSECVRLATPIFILNATNYHGAQASASGLLVHLQSGLISARFWEDSFDEGMRFWCLFTTAMATQSCPSRDWFVSKARSFYASKITVDSLLDRLGQYLFIVSRQRGQVLGLWHRLFAI</sequence>